<accession>A0A1J5SFN9</accession>
<gene>
    <name evidence="2" type="ORF">GALL_105130</name>
</gene>
<evidence type="ECO:0000256" key="1">
    <source>
        <dbReference type="SAM" id="Phobius"/>
    </source>
</evidence>
<feature type="transmembrane region" description="Helical" evidence="1">
    <location>
        <begin position="36"/>
        <end position="55"/>
    </location>
</feature>
<sequence>MKSSRALILAIAAAFIGLAFSPLCNRCFELFSSAEGLISFYALAGILLLGIGDYASRRIHSRRS</sequence>
<proteinExistence type="predicted"/>
<evidence type="ECO:0000313" key="2">
    <source>
        <dbReference type="EMBL" id="OIR07257.1"/>
    </source>
</evidence>
<comment type="caution">
    <text evidence="2">The sequence shown here is derived from an EMBL/GenBank/DDBJ whole genome shotgun (WGS) entry which is preliminary data.</text>
</comment>
<name>A0A1J5SFN9_9ZZZZ</name>
<organism evidence="2">
    <name type="scientific">mine drainage metagenome</name>
    <dbReference type="NCBI Taxonomy" id="410659"/>
    <lineage>
        <taxon>unclassified sequences</taxon>
        <taxon>metagenomes</taxon>
        <taxon>ecological metagenomes</taxon>
    </lineage>
</organism>
<reference evidence="2" key="1">
    <citation type="submission" date="2016-10" db="EMBL/GenBank/DDBJ databases">
        <title>Sequence of Gallionella enrichment culture.</title>
        <authorList>
            <person name="Poehlein A."/>
            <person name="Muehling M."/>
            <person name="Daniel R."/>
        </authorList>
    </citation>
    <scope>NUCLEOTIDE SEQUENCE</scope>
</reference>
<protein>
    <submittedName>
        <fullName evidence="2">Uncharacterized protein</fullName>
    </submittedName>
</protein>
<keyword evidence="1" id="KW-0812">Transmembrane</keyword>
<keyword evidence="1" id="KW-1133">Transmembrane helix</keyword>
<keyword evidence="1" id="KW-0472">Membrane</keyword>
<dbReference type="EMBL" id="MLJW01000038">
    <property type="protein sequence ID" value="OIR07257.1"/>
    <property type="molecule type" value="Genomic_DNA"/>
</dbReference>
<dbReference type="AlphaFoldDB" id="A0A1J5SFN9"/>